<dbReference type="OrthoDB" id="9816036at2"/>
<organism evidence="2 3">
    <name type="scientific">Pseudorhodobacter turbinis</name>
    <dbReference type="NCBI Taxonomy" id="2500533"/>
    <lineage>
        <taxon>Bacteria</taxon>
        <taxon>Pseudomonadati</taxon>
        <taxon>Pseudomonadota</taxon>
        <taxon>Alphaproteobacteria</taxon>
        <taxon>Rhodobacterales</taxon>
        <taxon>Paracoccaceae</taxon>
        <taxon>Pseudorhodobacter</taxon>
    </lineage>
</organism>
<dbReference type="RefSeq" id="WP_137192510.1">
    <property type="nucleotide sequence ID" value="NZ_CP039964.1"/>
</dbReference>
<dbReference type="SMART" id="SM00901">
    <property type="entry name" value="FRG"/>
    <property type="match status" value="1"/>
</dbReference>
<sequence>MKSDDEEEINTPADALVVASRFAGTGKYVASVAFRGQADFEWGAVPGIYRTSPFFDKSIDRPHSINSFVASAHALESIFVEKFFLRARIHLNNPERGFASDRILAQHFGVPTRLLDWSANPLVALYFAVSDPDHEDKDGSFYFLHPANRSVSRLPTEEQLTAHKKANDMFMLDPPYIDQRIPAQSAKLTFHTIDKDAKTFTPLEQQEFEPGKHWLRKFRIPSRAKGTIYRELLQIGVDHHSIFPDLQGLGEQMRRNFLLRVY</sequence>
<name>A0A4P8EDL4_9RHOB</name>
<dbReference type="KEGG" id="pseb:EOK75_02985"/>
<dbReference type="EMBL" id="CP039964">
    <property type="protein sequence ID" value="QCO54842.1"/>
    <property type="molecule type" value="Genomic_DNA"/>
</dbReference>
<evidence type="ECO:0000313" key="2">
    <source>
        <dbReference type="EMBL" id="QCO54842.1"/>
    </source>
</evidence>
<evidence type="ECO:0000259" key="1">
    <source>
        <dbReference type="SMART" id="SM00901"/>
    </source>
</evidence>
<reference evidence="2 3" key="1">
    <citation type="submission" date="2019-05" db="EMBL/GenBank/DDBJ databases">
        <title>Pseudorhodobacter turbinis sp. nov., isolated from the gut of the Korean turban shell.</title>
        <authorList>
            <person name="Jeong Y.-S."/>
            <person name="Kang W.-R."/>
            <person name="Bae J.-W."/>
        </authorList>
    </citation>
    <scope>NUCLEOTIDE SEQUENCE [LARGE SCALE GENOMIC DNA]</scope>
    <source>
        <strain evidence="2 3">S12M18</strain>
    </source>
</reference>
<dbReference type="InterPro" id="IPR014966">
    <property type="entry name" value="FRG-dom"/>
</dbReference>
<feature type="domain" description="FRG" evidence="1">
    <location>
        <begin position="28"/>
        <end position="142"/>
    </location>
</feature>
<evidence type="ECO:0000313" key="3">
    <source>
        <dbReference type="Proteomes" id="UP000298631"/>
    </source>
</evidence>
<proteinExistence type="predicted"/>
<gene>
    <name evidence="2" type="ORF">EOK75_02985</name>
</gene>
<protein>
    <submittedName>
        <fullName evidence="2">FRG domain-containing protein</fullName>
    </submittedName>
</protein>
<keyword evidence="3" id="KW-1185">Reference proteome</keyword>
<dbReference type="Pfam" id="PF08867">
    <property type="entry name" value="FRG"/>
    <property type="match status" value="1"/>
</dbReference>
<dbReference type="AlphaFoldDB" id="A0A4P8EDL4"/>
<accession>A0A4P8EDL4</accession>
<dbReference type="Proteomes" id="UP000298631">
    <property type="component" value="Chromosome"/>
</dbReference>